<accession>A0ABY6GFU6</accession>
<keyword evidence="3" id="KW-1185">Reference proteome</keyword>
<reference evidence="1" key="1">
    <citation type="submission" date="2022-09" db="EMBL/GenBank/DDBJ databases">
        <title>The complete genome of Acidovorax sp. 5MLIR.</title>
        <authorList>
            <person name="Liu L."/>
            <person name="Yue J."/>
            <person name="Yang F."/>
            <person name="Yuan J."/>
            <person name="Li L."/>
        </authorList>
    </citation>
    <scope>NUCLEOTIDE SEQUENCE</scope>
    <source>
        <strain evidence="1">5MLIR</strain>
        <plasmid evidence="1">unnamed2</plasmid>
    </source>
</reference>
<dbReference type="EMBL" id="CP106883">
    <property type="protein sequence ID" value="UYG53960.1"/>
    <property type="molecule type" value="Genomic_DNA"/>
</dbReference>
<proteinExistence type="predicted"/>
<organism evidence="1 3">
    <name type="scientific">Comamonas endophytica</name>
    <dbReference type="NCBI Taxonomy" id="2949090"/>
    <lineage>
        <taxon>Bacteria</taxon>
        <taxon>Pseudomonadati</taxon>
        <taxon>Pseudomonadota</taxon>
        <taxon>Betaproteobacteria</taxon>
        <taxon>Burkholderiales</taxon>
        <taxon>Comamonadaceae</taxon>
        <taxon>Comamonas</taxon>
    </lineage>
</organism>
<sequence>MLFSLARALKPSRFLAMRAKQFNENQGNLAKLLKARSLHKGNLRQLWKSGAIPCGKYSLWRINCGLRATLDYPRGAKA</sequence>
<protein>
    <submittedName>
        <fullName evidence="1">Uncharacterized protein</fullName>
    </submittedName>
</protein>
<keyword evidence="1" id="KW-0614">Plasmid</keyword>
<dbReference type="EMBL" id="CP106883">
    <property type="protein sequence ID" value="UYG53999.1"/>
    <property type="molecule type" value="Genomic_DNA"/>
</dbReference>
<name>A0ABY6GFU6_9BURK</name>
<dbReference type="RefSeq" id="WP_231045119.1">
    <property type="nucleotide sequence ID" value="NZ_CP106883.1"/>
</dbReference>
<dbReference type="Proteomes" id="UP001162800">
    <property type="component" value="Plasmid unnamed2"/>
</dbReference>
<geneLocation type="plasmid" evidence="1 3">
    <name>unnamed2</name>
</geneLocation>
<evidence type="ECO:0000313" key="3">
    <source>
        <dbReference type="Proteomes" id="UP001162800"/>
    </source>
</evidence>
<evidence type="ECO:0000313" key="1">
    <source>
        <dbReference type="EMBL" id="UYG53960.1"/>
    </source>
</evidence>
<gene>
    <name evidence="2" type="ORF">M9799_19915</name>
    <name evidence="1" type="ORF">M9799_20355</name>
</gene>
<evidence type="ECO:0000313" key="2">
    <source>
        <dbReference type="EMBL" id="UYG53999.1"/>
    </source>
</evidence>